<gene>
    <name evidence="1" type="ORF">SmB9_00640</name>
</gene>
<proteinExistence type="predicted"/>
<evidence type="ECO:0000313" key="1">
    <source>
        <dbReference type="EMBL" id="BBE32406.1"/>
    </source>
</evidence>
<name>A0AAD1D212_SPHMI</name>
<dbReference type="PANTHER" id="PTHR33361:SF2">
    <property type="entry name" value="DUF885 DOMAIN-CONTAINING PROTEIN"/>
    <property type="match status" value="1"/>
</dbReference>
<dbReference type="InterPro" id="IPR010281">
    <property type="entry name" value="DUF885"/>
</dbReference>
<sequence length="549" mass="60309">MVEMLRPFDLPLRALVGDPIAVLPPDTLEHWETVAAKGAGFRAKLEAIPAAGLDEQDRLTRDYLIALTHGIDDYPRFWLYAFPITPYAGGWRHNTIRQSALGTPLETAEQRAYYIAALKAYAAHVRSQAGKLALQADRGIRIARPAIPGARRTAANLAQASAAFVPATERLSSAPPEEAAFFHAEVAALVEGELAPAFTALGAMLDDAYVAAAPERPGLMWQAGGADHYGRLARLHTGTDLSADEIHAIGVEILRDARAELASIKQSVGFTGSDRAFAAMVDADPRFSATTAEEVAAHFRRAMERIEPVLPRYFSLLPNAPYGIERAPRHIEEGMTFGFYRSPTPEQPVGAYVYNGASPETTSYANAAALIYHELLPGHHFQIALQQENKALPLLRRANGFLFLNAFVEGWAEYAADLADEMGMYATPYERFGRLYSKMFLANRLVVDTGLNAKGWTHEEARRFMQENTFASDAEIESELLRYSTDIPGQALSYAMGQRELLRMRAEARAALGDRFSWPAFHAAVLTPGAVPMSLLDAHLQRWREAGGE</sequence>
<protein>
    <recommendedName>
        <fullName evidence="3">DUF885 domain-containing protein</fullName>
    </recommendedName>
</protein>
<dbReference type="AlphaFoldDB" id="A0AAD1D212"/>
<reference evidence="1 2" key="1">
    <citation type="submission" date="2018-06" db="EMBL/GenBank/DDBJ databases">
        <title>Complete Genome Sequence of the Microcystin-Degrading Bacterium Sphingosinicella microcystinivorans Strain B-9.</title>
        <authorList>
            <person name="Jin H."/>
            <person name="Nishizawa T."/>
            <person name="Guo Y."/>
            <person name="Nishizawa A."/>
            <person name="Park H."/>
            <person name="Kato H."/>
            <person name="Tsuji K."/>
            <person name="Harada K."/>
        </authorList>
    </citation>
    <scope>NUCLEOTIDE SEQUENCE [LARGE SCALE GENOMIC DNA]</scope>
    <source>
        <strain evidence="1 2">B9</strain>
    </source>
</reference>
<dbReference type="EMBL" id="AP018711">
    <property type="protein sequence ID" value="BBE32406.1"/>
    <property type="molecule type" value="Genomic_DNA"/>
</dbReference>
<dbReference type="KEGG" id="smic:SmB9_00640"/>
<dbReference type="PANTHER" id="PTHR33361">
    <property type="entry name" value="GLR0591 PROTEIN"/>
    <property type="match status" value="1"/>
</dbReference>
<dbReference type="Pfam" id="PF05960">
    <property type="entry name" value="DUF885"/>
    <property type="match status" value="1"/>
</dbReference>
<organism evidence="1 2">
    <name type="scientific">Sphingosinicella microcystinivorans</name>
    <dbReference type="NCBI Taxonomy" id="335406"/>
    <lineage>
        <taxon>Bacteria</taxon>
        <taxon>Pseudomonadati</taxon>
        <taxon>Pseudomonadota</taxon>
        <taxon>Alphaproteobacteria</taxon>
        <taxon>Sphingomonadales</taxon>
        <taxon>Sphingosinicellaceae</taxon>
        <taxon>Sphingosinicella</taxon>
    </lineage>
</organism>
<accession>A0AAD1D212</accession>
<dbReference type="Proteomes" id="UP000275727">
    <property type="component" value="Chromosome"/>
</dbReference>
<evidence type="ECO:0000313" key="2">
    <source>
        <dbReference type="Proteomes" id="UP000275727"/>
    </source>
</evidence>
<evidence type="ECO:0008006" key="3">
    <source>
        <dbReference type="Google" id="ProtNLM"/>
    </source>
</evidence>